<reference evidence="10" key="1">
    <citation type="submission" date="2018-09" db="EMBL/GenBank/DDBJ databases">
        <authorList>
            <person name="Livingstone P.G."/>
            <person name="Whitworth D.E."/>
        </authorList>
    </citation>
    <scope>NUCLEOTIDE SEQUENCE [LARGE SCALE GENOMIC DNA]</scope>
    <source>
        <strain evidence="10">CA054A</strain>
    </source>
</reference>
<keyword evidence="10" id="KW-1185">Reference proteome</keyword>
<dbReference type="InterPro" id="IPR003343">
    <property type="entry name" value="Big_2"/>
</dbReference>
<dbReference type="GO" id="GO:0005975">
    <property type="term" value="P:carbohydrate metabolic process"/>
    <property type="evidence" value="ECO:0007669"/>
    <property type="project" value="InterPro"/>
</dbReference>
<dbReference type="GO" id="GO:0005576">
    <property type="term" value="C:extracellular region"/>
    <property type="evidence" value="ECO:0007669"/>
    <property type="project" value="TreeGrafter"/>
</dbReference>
<evidence type="ECO:0000256" key="4">
    <source>
        <dbReference type="ARBA" id="ARBA00023024"/>
    </source>
</evidence>
<keyword evidence="4" id="KW-0119">Carbohydrate metabolism</keyword>
<dbReference type="GO" id="GO:0006032">
    <property type="term" value="P:chitin catabolic process"/>
    <property type="evidence" value="ECO:0007669"/>
    <property type="project" value="UniProtKB-KW"/>
</dbReference>
<dbReference type="InterPro" id="IPR050314">
    <property type="entry name" value="Glycosyl_Hydrlase_18"/>
</dbReference>
<dbReference type="PROSITE" id="PS01095">
    <property type="entry name" value="GH18_1"/>
    <property type="match status" value="1"/>
</dbReference>
<sequence>MSIGLALSGGAFAASPAEASPPAITTWLYRNKLVLPWQDYTWAKVHSLRNTSPVASGTYSISVKMGPWEALYFAHPGLTIAAGDTLVLKVNGGRTGGNAALRVRAVIGTQQPVGVPLGPTCTGGAIPANTWTTCRVPLSSLVPPGSTSITGLWIQEDRGKTLPPLYFDDIGVEAGSTPPPPVVSVAVSPTDVILVPGGTQAFSATVTGTPNTEVTWSVQQGPVGGTVSATGVYTAPATSGTYNVVATSKADPRQKATAFVVVQTPTSQGKWVSGYYTGWNADEYPPEKVDFTALTHIFVGRAVPQANGALSTQFDNDDGPAIARLLAQRAHAAGRKAVIMVGGSGERDGWVGAASDANRKTFITNLLKAVDDFGYDGLDIDWEPVEVADRPNLLALVRALRAARPNMLLTFPIHWINTNFPEDADPWYAQLAPSLDQINVMSYEMIGPWDGWQSWHTSALTGESGLRPTSVSSSMALWVQAGLPKEKLGIGIPFYGLAWRNITGPYQPFTDWSDYVGGDNSFNYKKILGYAPQGTYHWDEQAQSSYLTFALGHEVEDGTVRWISYDGPQAIAAKGAFVKAQGYGGAIVWTVNQGCTDPVTGANPLLDAVKGAFLR</sequence>
<feature type="chain" id="PRO_5017411833" description="chitinase" evidence="7">
    <location>
        <begin position="20"/>
        <end position="615"/>
    </location>
</feature>
<dbReference type="PANTHER" id="PTHR11177">
    <property type="entry name" value="CHITINASE"/>
    <property type="match status" value="1"/>
</dbReference>
<name>A0A3A8ILP4_9BACT</name>
<proteinExistence type="predicted"/>
<dbReference type="InterPro" id="IPR001579">
    <property type="entry name" value="Glyco_hydro_18_chit_AS"/>
</dbReference>
<accession>A0A3A8ILP4</accession>
<dbReference type="SUPFAM" id="SSF51445">
    <property type="entry name" value="(Trans)glycosidases"/>
    <property type="match status" value="1"/>
</dbReference>
<dbReference type="OrthoDB" id="5478822at2"/>
<evidence type="ECO:0000313" key="10">
    <source>
        <dbReference type="Proteomes" id="UP000268094"/>
    </source>
</evidence>
<dbReference type="InterPro" id="IPR029070">
    <property type="entry name" value="Chitinase_insertion_sf"/>
</dbReference>
<comment type="catalytic activity">
    <reaction evidence="1">
        <text>Random endo-hydrolysis of N-acetyl-beta-D-glucosaminide (1-&gt;4)-beta-linkages in chitin and chitodextrins.</text>
        <dbReference type="EC" id="3.2.1.14"/>
    </reaction>
</comment>
<dbReference type="SMART" id="SM00636">
    <property type="entry name" value="Glyco_18"/>
    <property type="match status" value="1"/>
</dbReference>
<evidence type="ECO:0000256" key="1">
    <source>
        <dbReference type="ARBA" id="ARBA00000822"/>
    </source>
</evidence>
<keyword evidence="7" id="KW-0732">Signal</keyword>
<evidence type="ECO:0000256" key="5">
    <source>
        <dbReference type="ARBA" id="ARBA00023295"/>
    </source>
</evidence>
<protein>
    <recommendedName>
        <fullName evidence="2">chitinase</fullName>
        <ecNumber evidence="2">3.2.1.14</ecNumber>
    </recommendedName>
</protein>
<dbReference type="InterPro" id="IPR017853">
    <property type="entry name" value="GH"/>
</dbReference>
<dbReference type="Pfam" id="PF02368">
    <property type="entry name" value="Big_2"/>
    <property type="match status" value="1"/>
</dbReference>
<gene>
    <name evidence="9" type="ORF">D7V88_22615</name>
</gene>
<dbReference type="EC" id="3.2.1.14" evidence="2"/>
<dbReference type="Pfam" id="PF00704">
    <property type="entry name" value="Glyco_hydro_18"/>
    <property type="match status" value="1"/>
</dbReference>
<dbReference type="SUPFAM" id="SSF48726">
    <property type="entry name" value="Immunoglobulin"/>
    <property type="match status" value="1"/>
</dbReference>
<keyword evidence="3 6" id="KW-0378">Hydrolase</keyword>
<evidence type="ECO:0000256" key="7">
    <source>
        <dbReference type="SAM" id="SignalP"/>
    </source>
</evidence>
<dbReference type="InterPro" id="IPR011583">
    <property type="entry name" value="Chitinase_II/V-like_cat"/>
</dbReference>
<dbReference type="Proteomes" id="UP000268094">
    <property type="component" value="Unassembled WGS sequence"/>
</dbReference>
<dbReference type="Gene3D" id="3.10.50.10">
    <property type="match status" value="1"/>
</dbReference>
<keyword evidence="4" id="KW-0146">Chitin degradation</keyword>
<dbReference type="PROSITE" id="PS51910">
    <property type="entry name" value="GH18_2"/>
    <property type="match status" value="1"/>
</dbReference>
<evidence type="ECO:0000256" key="3">
    <source>
        <dbReference type="ARBA" id="ARBA00022801"/>
    </source>
</evidence>
<feature type="signal peptide" evidence="7">
    <location>
        <begin position="1"/>
        <end position="19"/>
    </location>
</feature>
<dbReference type="EMBL" id="RAVZ01000163">
    <property type="protein sequence ID" value="RKG84145.1"/>
    <property type="molecule type" value="Genomic_DNA"/>
</dbReference>
<dbReference type="GO" id="GO:0008843">
    <property type="term" value="F:endochitinase activity"/>
    <property type="evidence" value="ECO:0007669"/>
    <property type="project" value="UniProtKB-EC"/>
</dbReference>
<evidence type="ECO:0000313" key="9">
    <source>
        <dbReference type="EMBL" id="RKG84145.1"/>
    </source>
</evidence>
<feature type="domain" description="GH18" evidence="8">
    <location>
        <begin position="270"/>
        <end position="615"/>
    </location>
</feature>
<dbReference type="Gene3D" id="3.20.20.80">
    <property type="entry name" value="Glycosidases"/>
    <property type="match status" value="1"/>
</dbReference>
<evidence type="ECO:0000259" key="8">
    <source>
        <dbReference type="PROSITE" id="PS51910"/>
    </source>
</evidence>
<dbReference type="InterPro" id="IPR001223">
    <property type="entry name" value="Glyco_hydro18_cat"/>
</dbReference>
<evidence type="ECO:0000256" key="2">
    <source>
        <dbReference type="ARBA" id="ARBA00012729"/>
    </source>
</evidence>
<keyword evidence="4" id="KW-0624">Polysaccharide degradation</keyword>
<dbReference type="AlphaFoldDB" id="A0A3A8ILP4"/>
<evidence type="ECO:0000256" key="6">
    <source>
        <dbReference type="RuleBase" id="RU000489"/>
    </source>
</evidence>
<dbReference type="InterPro" id="IPR036179">
    <property type="entry name" value="Ig-like_dom_sf"/>
</dbReference>
<dbReference type="PANTHER" id="PTHR11177:SF317">
    <property type="entry name" value="CHITINASE 12-RELATED"/>
    <property type="match status" value="1"/>
</dbReference>
<keyword evidence="5 6" id="KW-0326">Glycosidase</keyword>
<organism evidence="9 10">
    <name type="scientific">Corallococcus terminator</name>
    <dbReference type="NCBI Taxonomy" id="2316733"/>
    <lineage>
        <taxon>Bacteria</taxon>
        <taxon>Pseudomonadati</taxon>
        <taxon>Myxococcota</taxon>
        <taxon>Myxococcia</taxon>
        <taxon>Myxococcales</taxon>
        <taxon>Cystobacterineae</taxon>
        <taxon>Myxococcaceae</taxon>
        <taxon>Corallococcus</taxon>
    </lineage>
</organism>
<dbReference type="Gene3D" id="2.60.40.1080">
    <property type="match status" value="1"/>
</dbReference>
<dbReference type="GO" id="GO:0008061">
    <property type="term" value="F:chitin binding"/>
    <property type="evidence" value="ECO:0007669"/>
    <property type="project" value="InterPro"/>
</dbReference>
<dbReference type="Gene3D" id="2.60.120.430">
    <property type="entry name" value="Galactose-binding lectin"/>
    <property type="match status" value="1"/>
</dbReference>
<comment type="caution">
    <text evidence="9">The sequence shown here is derived from an EMBL/GenBank/DDBJ whole genome shotgun (WGS) entry which is preliminary data.</text>
</comment>